<dbReference type="Proteomes" id="UP000865968">
    <property type="component" value="Unassembled WGS sequence"/>
</dbReference>
<feature type="compositionally biased region" description="Polar residues" evidence="1">
    <location>
        <begin position="73"/>
        <end position="82"/>
    </location>
</feature>
<dbReference type="AlphaFoldDB" id="A0A0D8L8Q2"/>
<dbReference type="InterPro" id="IPR020317">
    <property type="entry name" value="Uncharacterised_YjbD"/>
</dbReference>
<proteinExistence type="predicted"/>
<evidence type="ECO:0000313" key="8">
    <source>
        <dbReference type="Proteomes" id="UP000286908"/>
    </source>
</evidence>
<dbReference type="Proteomes" id="UP001076655">
    <property type="component" value="Unassembled WGS sequence"/>
</dbReference>
<dbReference type="EMBL" id="DACSWI010000002">
    <property type="protein sequence ID" value="HAT3808323.1"/>
    <property type="molecule type" value="Genomic_DNA"/>
</dbReference>
<name>A0A0D8L8Q2_MORMO</name>
<dbReference type="Pfam" id="PF11656">
    <property type="entry name" value="DUF3811"/>
    <property type="match status" value="1"/>
</dbReference>
<reference evidence="3" key="3">
    <citation type="journal article" date="2018" name="Genome Biol.">
        <title>SKESA: strategic k-mer extension for scrupulous assemblies.</title>
        <authorList>
            <person name="Souvorov A."/>
            <person name="Agarwala R."/>
            <person name="Lipman D.J."/>
        </authorList>
    </citation>
    <scope>NUCLEOTIDE SEQUENCE</scope>
    <source>
        <strain evidence="3">Morganella morganii ARLG-3209</strain>
    </source>
</reference>
<accession>A0A0D8L8Q2</accession>
<evidence type="ECO:0000313" key="6">
    <source>
        <dbReference type="EMBL" id="RUT65424.1"/>
    </source>
</evidence>
<evidence type="ECO:0000313" key="2">
    <source>
        <dbReference type="EMBL" id="EMO9457190.1"/>
    </source>
</evidence>
<reference evidence="6 8" key="2">
    <citation type="submission" date="2017-08" db="EMBL/GenBank/DDBJ databases">
        <title>Draft genome sequence of pheromone producing symbiont Morganella morganii, of the female New Zealand grass grub Costelytra giveni.</title>
        <authorList>
            <person name="Laugraud A."/>
            <person name="Young S.D."/>
            <person name="Hurst M.H."/>
        </authorList>
    </citation>
    <scope>NUCLEOTIDE SEQUENCE [LARGE SCALE GENOMIC DNA]</scope>
    <source>
        <strain evidence="6 8">MMsCG</strain>
    </source>
</reference>
<reference evidence="4 7" key="1">
    <citation type="submission" date="2015-02" db="EMBL/GenBank/DDBJ databases">
        <title>Whole genome shotgun sequencing of cultured foodborne pathogen.</title>
        <authorList>
            <person name="Timme R."/>
            <person name="Allard M.W."/>
            <person name="Strain E."/>
            <person name="Evans P.S."/>
            <person name="Brown E."/>
        </authorList>
    </citation>
    <scope>NUCLEOTIDE SEQUENCE [LARGE SCALE GENOMIC DNA]</scope>
    <source>
        <strain evidence="4 7">GCSL-TSO-24</strain>
    </source>
</reference>
<dbReference type="EMBL" id="NRQY01000001">
    <property type="protein sequence ID" value="RUT65424.1"/>
    <property type="molecule type" value="Genomic_DNA"/>
</dbReference>
<reference evidence="2" key="6">
    <citation type="submission" date="2024-02" db="EMBL/GenBank/DDBJ databases">
        <authorList>
            <consortium name="Clinical and Environmental Microbiology Branch: Whole genome sequencing antimicrobial resistance pathogens in the healthcare setting"/>
        </authorList>
    </citation>
    <scope>NUCLEOTIDE SEQUENCE</scope>
    <source>
        <strain evidence="2">2023KU-00017</strain>
    </source>
</reference>
<sequence>MKKLTIAEMTEPQKIRVRTRLAQEQKKLGRPLTNAEQNKVKDQIITEISKEVDAAAAKVRAQKKKDKIKPGSGTETYSWSAKTHTRGLR</sequence>
<evidence type="ECO:0000313" key="3">
    <source>
        <dbReference type="EMBL" id="HAT3808323.1"/>
    </source>
</evidence>
<reference evidence="3" key="4">
    <citation type="submission" date="2020-10" db="EMBL/GenBank/DDBJ databases">
        <authorList>
            <consortium name="NCBI Pathogen Detection Project"/>
        </authorList>
    </citation>
    <scope>NUCLEOTIDE SEQUENCE</scope>
    <source>
        <strain evidence="3">Morganella morganii ARLG-3209</strain>
    </source>
</reference>
<organism evidence="4 7">
    <name type="scientific">Morganella morganii</name>
    <name type="common">Proteus morganii</name>
    <dbReference type="NCBI Taxonomy" id="582"/>
    <lineage>
        <taxon>Bacteria</taxon>
        <taxon>Pseudomonadati</taxon>
        <taxon>Pseudomonadota</taxon>
        <taxon>Gammaproteobacteria</taxon>
        <taxon>Enterobacterales</taxon>
        <taxon>Morganellaceae</taxon>
        <taxon>Morganella</taxon>
    </lineage>
</organism>
<evidence type="ECO:0000313" key="4">
    <source>
        <dbReference type="EMBL" id="KJF78227.1"/>
    </source>
</evidence>
<dbReference type="Proteomes" id="UP000032582">
    <property type="component" value="Unassembled WGS sequence"/>
</dbReference>
<protein>
    <submittedName>
        <fullName evidence="2">DUF3811 domain-containing protein</fullName>
    </submittedName>
</protein>
<dbReference type="RefSeq" id="WP_045138115.1">
    <property type="nucleotide sequence ID" value="NZ_BRRE01000005.1"/>
</dbReference>
<dbReference type="OrthoDB" id="6480942at2"/>
<evidence type="ECO:0000313" key="7">
    <source>
        <dbReference type="Proteomes" id="UP000032582"/>
    </source>
</evidence>
<reference evidence="5" key="5">
    <citation type="submission" date="2022-08" db="EMBL/GenBank/DDBJ databases">
        <authorList>
            <person name="Dale J.L."/>
        </authorList>
    </citation>
    <scope>NUCLEOTIDE SEQUENCE</scope>
    <source>
        <strain evidence="5">2022EL-00758</strain>
    </source>
</reference>
<comment type="caution">
    <text evidence="4">The sequence shown here is derived from an EMBL/GenBank/DDBJ whole genome shotgun (WGS) entry which is preliminary data.</text>
</comment>
<dbReference type="PATRIC" id="fig|582.24.peg.2356"/>
<feature type="region of interest" description="Disordered" evidence="1">
    <location>
        <begin position="63"/>
        <end position="89"/>
    </location>
</feature>
<dbReference type="EMBL" id="JZSH01000064">
    <property type="protein sequence ID" value="KJF78227.1"/>
    <property type="molecule type" value="Genomic_DNA"/>
</dbReference>
<evidence type="ECO:0000256" key="1">
    <source>
        <dbReference type="SAM" id="MobiDB-lite"/>
    </source>
</evidence>
<evidence type="ECO:0000313" key="5">
    <source>
        <dbReference type="EMBL" id="MCY0790531.1"/>
    </source>
</evidence>
<dbReference type="EMBL" id="ABKJEP030000036">
    <property type="protein sequence ID" value="EMO9457190.1"/>
    <property type="molecule type" value="Genomic_DNA"/>
</dbReference>
<dbReference type="Proteomes" id="UP000286908">
    <property type="component" value="Unassembled WGS sequence"/>
</dbReference>
<dbReference type="EMBL" id="JAPNMI010000006">
    <property type="protein sequence ID" value="MCY0790531.1"/>
    <property type="molecule type" value="Genomic_DNA"/>
</dbReference>
<gene>
    <name evidence="6" type="ORF">CKG00_02670</name>
    <name evidence="3" type="ORF">I8608_001137</name>
    <name evidence="5" type="ORF">N0392_12655</name>
    <name evidence="2" type="ORF">PN925_002573</name>
    <name evidence="4" type="ORF">UA45_07605</name>
</gene>